<dbReference type="InterPro" id="IPR011990">
    <property type="entry name" value="TPR-like_helical_dom_sf"/>
</dbReference>
<feature type="transmembrane region" description="Helical" evidence="3">
    <location>
        <begin position="83"/>
        <end position="103"/>
    </location>
</feature>
<organism evidence="5 6">
    <name type="scientific">Eiseniibacteriota bacterium</name>
    <dbReference type="NCBI Taxonomy" id="2212470"/>
    <lineage>
        <taxon>Bacteria</taxon>
        <taxon>Candidatus Eiseniibacteriota</taxon>
    </lineage>
</organism>
<keyword evidence="3" id="KW-0472">Membrane</keyword>
<protein>
    <submittedName>
        <fullName evidence="5">Tetratricopeptide repeat protein</fullName>
    </submittedName>
</protein>
<dbReference type="Pfam" id="PF13432">
    <property type="entry name" value="TPR_16"/>
    <property type="match status" value="2"/>
</dbReference>
<evidence type="ECO:0000313" key="6">
    <source>
        <dbReference type="Proteomes" id="UP000739538"/>
    </source>
</evidence>
<gene>
    <name evidence="5" type="ORF">KDA27_07605</name>
</gene>
<evidence type="ECO:0000256" key="3">
    <source>
        <dbReference type="SAM" id="Phobius"/>
    </source>
</evidence>
<dbReference type="AlphaFoldDB" id="A0A956NAF9"/>
<keyword evidence="3" id="KW-0812">Transmembrane</keyword>
<name>A0A956NAF9_UNCEI</name>
<evidence type="ECO:0000256" key="4">
    <source>
        <dbReference type="SAM" id="SignalP"/>
    </source>
</evidence>
<keyword evidence="3" id="KW-1133">Transmembrane helix</keyword>
<keyword evidence="2" id="KW-0802">TPR repeat</keyword>
<evidence type="ECO:0000256" key="1">
    <source>
        <dbReference type="ARBA" id="ARBA00022737"/>
    </source>
</evidence>
<feature type="transmembrane region" description="Helical" evidence="3">
    <location>
        <begin position="306"/>
        <end position="328"/>
    </location>
</feature>
<sequence length="555" mass="61277">MAHLLLAVLPALVFANALPAQFVWDDFDLVVNNVLLRIPGGFVQIFQTDPFGFPLSLGQYYRPIQTVTFWIQYRLHGLDPMPYHLFNVGLHVVDVLLLFSFLLRLGLRRPLAFLASLAFGLHPLAVECVTFIAVRGDLLLLFFALLALHSLLFVVRGRHGSAWVVGMVLSVALALITKESAVVVPVLLVLTAWTLRPVPRRVWIGVSAAFAVTVAYVVVRATLHLSAVAPAVLSNIAYATPYERVLTVCRVVATDLRLLLVPYDLHIEYQFVERSLGSPWVFVGAPLAILFLALLWWRAAKVDRPLAFYFLGWFVVGIGPFFQIVPLAQTMAERWLYIPSVGFLSLLVLAGASVPPQWRRPATVLFVVWVAALGVQTHLRNRDWRDNETLFGGDLVLASDSFLVPHNYGVVLFQKGDYAAAQELFETSIARAPGGGYGTAHNSLGAVLEVLGDLEGAEREFARSIRLSRYALAFSGRGRVLTRLGRPQEAIGVLQDGLRSYPRNPDILYYLGDAYAALGQWSEAAGAWEQIPPGIPGLGDIQGRIREAKRRAGAR</sequence>
<comment type="caution">
    <text evidence="5">The sequence shown here is derived from an EMBL/GenBank/DDBJ whole genome shotgun (WGS) entry which is preliminary data.</text>
</comment>
<proteinExistence type="predicted"/>
<feature type="transmembrane region" description="Helical" evidence="3">
    <location>
        <begin position="162"/>
        <end position="190"/>
    </location>
</feature>
<dbReference type="EMBL" id="JAGQHS010000028">
    <property type="protein sequence ID" value="MCA9755650.1"/>
    <property type="molecule type" value="Genomic_DNA"/>
</dbReference>
<keyword evidence="4" id="KW-0732">Signal</keyword>
<dbReference type="Gene3D" id="1.25.40.10">
    <property type="entry name" value="Tetratricopeptide repeat domain"/>
    <property type="match status" value="1"/>
</dbReference>
<reference evidence="5" key="2">
    <citation type="journal article" date="2021" name="Microbiome">
        <title>Successional dynamics and alternative stable states in a saline activated sludge microbial community over 9 years.</title>
        <authorList>
            <person name="Wang Y."/>
            <person name="Ye J."/>
            <person name="Ju F."/>
            <person name="Liu L."/>
            <person name="Boyd J.A."/>
            <person name="Deng Y."/>
            <person name="Parks D.H."/>
            <person name="Jiang X."/>
            <person name="Yin X."/>
            <person name="Woodcroft B.J."/>
            <person name="Tyson G.W."/>
            <person name="Hugenholtz P."/>
            <person name="Polz M.F."/>
            <person name="Zhang T."/>
        </authorList>
    </citation>
    <scope>NUCLEOTIDE SEQUENCE</scope>
    <source>
        <strain evidence="5">HKST-UBA02</strain>
    </source>
</reference>
<reference evidence="5" key="1">
    <citation type="submission" date="2020-04" db="EMBL/GenBank/DDBJ databases">
        <authorList>
            <person name="Zhang T."/>
        </authorList>
    </citation>
    <scope>NUCLEOTIDE SEQUENCE</scope>
    <source>
        <strain evidence="5">HKST-UBA02</strain>
    </source>
</reference>
<feature type="transmembrane region" description="Helical" evidence="3">
    <location>
        <begin position="138"/>
        <end position="155"/>
    </location>
</feature>
<feature type="chain" id="PRO_5037996227" evidence="4">
    <location>
        <begin position="23"/>
        <end position="555"/>
    </location>
</feature>
<feature type="transmembrane region" description="Helical" evidence="3">
    <location>
        <begin position="335"/>
        <end position="352"/>
    </location>
</feature>
<evidence type="ECO:0000256" key="2">
    <source>
        <dbReference type="ARBA" id="ARBA00022803"/>
    </source>
</evidence>
<feature type="transmembrane region" description="Helical" evidence="3">
    <location>
        <begin position="280"/>
        <end position="300"/>
    </location>
</feature>
<feature type="transmembrane region" description="Helical" evidence="3">
    <location>
        <begin position="202"/>
        <end position="219"/>
    </location>
</feature>
<dbReference type="PANTHER" id="PTHR44227">
    <property type="match status" value="1"/>
</dbReference>
<accession>A0A956NAF9</accession>
<dbReference type="Proteomes" id="UP000739538">
    <property type="component" value="Unassembled WGS sequence"/>
</dbReference>
<feature type="signal peptide" evidence="4">
    <location>
        <begin position="1"/>
        <end position="22"/>
    </location>
</feature>
<feature type="transmembrane region" description="Helical" evidence="3">
    <location>
        <begin position="110"/>
        <end position="132"/>
    </location>
</feature>
<dbReference type="SUPFAM" id="SSF48452">
    <property type="entry name" value="TPR-like"/>
    <property type="match status" value="1"/>
</dbReference>
<dbReference type="PANTHER" id="PTHR44227:SF3">
    <property type="entry name" value="PROTEIN O-MANNOSYL-TRANSFERASE TMTC4"/>
    <property type="match status" value="1"/>
</dbReference>
<keyword evidence="1" id="KW-0677">Repeat</keyword>
<dbReference type="InterPro" id="IPR052346">
    <property type="entry name" value="O-mannosyl-transferase_TMTC"/>
</dbReference>
<evidence type="ECO:0000313" key="5">
    <source>
        <dbReference type="EMBL" id="MCA9755650.1"/>
    </source>
</evidence>